<evidence type="ECO:0000313" key="7">
    <source>
        <dbReference type="EMBL" id="GGB45937.1"/>
    </source>
</evidence>
<gene>
    <name evidence="7" type="ORF">GCM10011489_36660</name>
</gene>
<reference evidence="7" key="2">
    <citation type="submission" date="2020-09" db="EMBL/GenBank/DDBJ databases">
        <authorList>
            <person name="Sun Q."/>
            <person name="Zhou Y."/>
        </authorList>
    </citation>
    <scope>NUCLEOTIDE SEQUENCE</scope>
    <source>
        <strain evidence="7">CGMCC 1.12827</strain>
    </source>
</reference>
<proteinExistence type="inferred from homology"/>
<dbReference type="Gene3D" id="3.20.20.70">
    <property type="entry name" value="Aldolase class I"/>
    <property type="match status" value="1"/>
</dbReference>
<dbReference type="SMART" id="SM01130">
    <property type="entry name" value="DHDPS"/>
    <property type="match status" value="1"/>
</dbReference>
<feature type="active site" description="Proton donor/acceptor" evidence="4">
    <location>
        <position position="154"/>
    </location>
</feature>
<evidence type="ECO:0000313" key="8">
    <source>
        <dbReference type="Proteomes" id="UP000621454"/>
    </source>
</evidence>
<evidence type="ECO:0000256" key="6">
    <source>
        <dbReference type="SAM" id="MobiDB-lite"/>
    </source>
</evidence>
<dbReference type="PIRSF" id="PIRSF001365">
    <property type="entry name" value="DHDPS"/>
    <property type="match status" value="1"/>
</dbReference>
<dbReference type="EMBL" id="BMGC01000046">
    <property type="protein sequence ID" value="GGB45937.1"/>
    <property type="molecule type" value="Genomic_DNA"/>
</dbReference>
<organism evidence="7 8">
    <name type="scientific">Gordonia jinhuaensis</name>
    <dbReference type="NCBI Taxonomy" id="1517702"/>
    <lineage>
        <taxon>Bacteria</taxon>
        <taxon>Bacillati</taxon>
        <taxon>Actinomycetota</taxon>
        <taxon>Actinomycetes</taxon>
        <taxon>Mycobacteriales</taxon>
        <taxon>Gordoniaceae</taxon>
        <taxon>Gordonia</taxon>
    </lineage>
</organism>
<keyword evidence="2 3" id="KW-0456">Lyase</keyword>
<evidence type="ECO:0000256" key="2">
    <source>
        <dbReference type="ARBA" id="ARBA00023239"/>
    </source>
</evidence>
<feature type="compositionally biased region" description="Polar residues" evidence="6">
    <location>
        <begin position="303"/>
        <end position="313"/>
    </location>
</feature>
<reference evidence="7" key="1">
    <citation type="journal article" date="2014" name="Int. J. Syst. Evol. Microbiol.">
        <title>Complete genome sequence of Corynebacterium casei LMG S-19264T (=DSM 44701T), isolated from a smear-ripened cheese.</title>
        <authorList>
            <consortium name="US DOE Joint Genome Institute (JGI-PGF)"/>
            <person name="Walter F."/>
            <person name="Albersmeier A."/>
            <person name="Kalinowski J."/>
            <person name="Ruckert C."/>
        </authorList>
    </citation>
    <scope>NUCLEOTIDE SEQUENCE</scope>
    <source>
        <strain evidence="7">CGMCC 1.12827</strain>
    </source>
</reference>
<evidence type="ECO:0000256" key="4">
    <source>
        <dbReference type="PIRSR" id="PIRSR001365-1"/>
    </source>
</evidence>
<evidence type="ECO:0000256" key="1">
    <source>
        <dbReference type="ARBA" id="ARBA00007592"/>
    </source>
</evidence>
<evidence type="ECO:0000256" key="3">
    <source>
        <dbReference type="PIRNR" id="PIRNR001365"/>
    </source>
</evidence>
<dbReference type="GO" id="GO:0005829">
    <property type="term" value="C:cytosol"/>
    <property type="evidence" value="ECO:0007669"/>
    <property type="project" value="TreeGrafter"/>
</dbReference>
<dbReference type="Proteomes" id="UP000621454">
    <property type="component" value="Unassembled WGS sequence"/>
</dbReference>
<comment type="caution">
    <text evidence="7">The sequence shown here is derived from an EMBL/GenBank/DDBJ whole genome shotgun (WGS) entry which is preliminary data.</text>
</comment>
<dbReference type="GO" id="GO:0008840">
    <property type="term" value="F:4-hydroxy-tetrahydrodipicolinate synthase activity"/>
    <property type="evidence" value="ECO:0007669"/>
    <property type="project" value="TreeGrafter"/>
</dbReference>
<dbReference type="AlphaFoldDB" id="A0A916TIS3"/>
<comment type="similarity">
    <text evidence="1 3">Belongs to the DapA family.</text>
</comment>
<keyword evidence="8" id="KW-1185">Reference proteome</keyword>
<protein>
    <submittedName>
        <fullName evidence="7">Dihydrodipicolinate synthetase DapA</fullName>
    </submittedName>
</protein>
<accession>A0A916TIS3</accession>
<feature type="active site" description="Schiff-base intermediate with substrate" evidence="4">
    <location>
        <position position="183"/>
    </location>
</feature>
<dbReference type="RefSeq" id="WP_188588571.1">
    <property type="nucleotide sequence ID" value="NZ_BMGC01000046.1"/>
</dbReference>
<dbReference type="PANTHER" id="PTHR12128:SF66">
    <property type="entry name" value="4-HYDROXY-2-OXOGLUTARATE ALDOLASE, MITOCHONDRIAL"/>
    <property type="match status" value="1"/>
</dbReference>
<dbReference type="InterPro" id="IPR013785">
    <property type="entry name" value="Aldolase_TIM"/>
</dbReference>
<dbReference type="PANTHER" id="PTHR12128">
    <property type="entry name" value="DIHYDRODIPICOLINATE SYNTHASE"/>
    <property type="match status" value="1"/>
</dbReference>
<dbReference type="InterPro" id="IPR002220">
    <property type="entry name" value="DapA-like"/>
</dbReference>
<dbReference type="PRINTS" id="PR00146">
    <property type="entry name" value="DHPICSNTHASE"/>
</dbReference>
<dbReference type="CDD" id="cd00408">
    <property type="entry name" value="DHDPS-like"/>
    <property type="match status" value="1"/>
</dbReference>
<name>A0A916TIS3_9ACTN</name>
<feature type="region of interest" description="Disordered" evidence="6">
    <location>
        <begin position="291"/>
        <end position="313"/>
    </location>
</feature>
<dbReference type="SUPFAM" id="SSF51569">
    <property type="entry name" value="Aldolase"/>
    <property type="match status" value="1"/>
</dbReference>
<dbReference type="Pfam" id="PF00701">
    <property type="entry name" value="DHDPS"/>
    <property type="match status" value="1"/>
</dbReference>
<feature type="binding site" evidence="5">
    <location>
        <position position="66"/>
    </location>
    <ligand>
        <name>pyruvate</name>
        <dbReference type="ChEBI" id="CHEBI:15361"/>
    </ligand>
</feature>
<evidence type="ECO:0000256" key="5">
    <source>
        <dbReference type="PIRSR" id="PIRSR001365-2"/>
    </source>
</evidence>
<sequence>MTTAPDTSAAPAAASGEPGPLFHGIIAYPVTPFTADGSGIDVDILTGLVETLVDAGVHAIAPLGSTGETAYLSETEYDTVVDTVIAAVAGRVPVIVGASDLSTANTIRRAEHAQSAGADAVMVLPVSYWPLTDREIAQHYASIGAALDIPIMAYNNPATAGIDMSPELLVSIFSDVENMTMVKESTGDLSRMLSIKELSGGELPFYNGSNPLVLDALNAGASGWCTAAPHLRPQACLDLYAAVRDANLDAAEKIYDDLSPLLRFIVAGGLPTTVKAGLDILGTSVGDPRPPLLPLDSAGRAELTSTLNGERCR</sequence>